<organism evidence="3 4">
    <name type="scientific">Robinsoniella peoriensis</name>
    <dbReference type="NCBI Taxonomy" id="180332"/>
    <lineage>
        <taxon>Bacteria</taxon>
        <taxon>Bacillati</taxon>
        <taxon>Bacillota</taxon>
        <taxon>Clostridia</taxon>
        <taxon>Lachnospirales</taxon>
        <taxon>Lachnospiraceae</taxon>
        <taxon>Robinsoniella</taxon>
    </lineage>
</organism>
<dbReference type="EMBL" id="QGQD01000083">
    <property type="protein sequence ID" value="TLC98783.1"/>
    <property type="molecule type" value="Genomic_DNA"/>
</dbReference>
<proteinExistence type="predicted"/>
<dbReference type="SUPFAM" id="SSF53850">
    <property type="entry name" value="Periplasmic binding protein-like II"/>
    <property type="match status" value="1"/>
</dbReference>
<keyword evidence="2" id="KW-0732">Signal</keyword>
<dbReference type="OrthoDB" id="55273at2"/>
<evidence type="ECO:0000313" key="3">
    <source>
        <dbReference type="EMBL" id="TLC98783.1"/>
    </source>
</evidence>
<evidence type="ECO:0000256" key="2">
    <source>
        <dbReference type="SAM" id="SignalP"/>
    </source>
</evidence>
<dbReference type="InterPro" id="IPR006059">
    <property type="entry name" value="SBP"/>
</dbReference>
<reference evidence="3 4" key="1">
    <citation type="journal article" date="2019" name="Anaerobe">
        <title>Detection of Robinsoniella peoriensis in multiple bone samples of a trauma patient.</title>
        <authorList>
            <person name="Schrottner P."/>
            <person name="Hartwich K."/>
            <person name="Bunk B."/>
            <person name="Schober I."/>
            <person name="Helbig S."/>
            <person name="Rudolph W.W."/>
            <person name="Gunzer F."/>
        </authorList>
    </citation>
    <scope>NUCLEOTIDE SEQUENCE [LARGE SCALE GENOMIC DNA]</scope>
    <source>
        <strain evidence="3 4">DSM 106044</strain>
    </source>
</reference>
<accession>A0A4U8Q3J3</accession>
<protein>
    <submittedName>
        <fullName evidence="3">Maltose-binding periplasmic protein</fullName>
    </submittedName>
</protein>
<dbReference type="PANTHER" id="PTHR43649">
    <property type="entry name" value="ARABINOSE-BINDING PROTEIN-RELATED"/>
    <property type="match status" value="1"/>
</dbReference>
<dbReference type="AlphaFoldDB" id="A0A4U8Q3J3"/>
<dbReference type="STRING" id="180332.GCA_000797495_02122"/>
<feature type="compositionally biased region" description="Low complexity" evidence="1">
    <location>
        <begin position="29"/>
        <end position="38"/>
    </location>
</feature>
<dbReference type="PROSITE" id="PS51257">
    <property type="entry name" value="PROKAR_LIPOPROTEIN"/>
    <property type="match status" value="1"/>
</dbReference>
<dbReference type="Gene3D" id="3.40.190.10">
    <property type="entry name" value="Periplasmic binding protein-like II"/>
    <property type="match status" value="1"/>
</dbReference>
<feature type="region of interest" description="Disordered" evidence="1">
    <location>
        <begin position="25"/>
        <end position="70"/>
    </location>
</feature>
<feature type="signal peptide" evidence="2">
    <location>
        <begin position="1"/>
        <end position="21"/>
    </location>
</feature>
<dbReference type="PANTHER" id="PTHR43649:SF12">
    <property type="entry name" value="DIACETYLCHITOBIOSE BINDING PROTEIN DASA"/>
    <property type="match status" value="1"/>
</dbReference>
<dbReference type="InterPro" id="IPR050490">
    <property type="entry name" value="Bact_solute-bd_prot1"/>
</dbReference>
<dbReference type="Proteomes" id="UP000306509">
    <property type="component" value="Unassembled WGS sequence"/>
</dbReference>
<sequence length="473" mass="51588" precursor="true">MKRRKVLSLVLAAAMLAGTLAGCGGSGDAAGADTGSKAAETKETTAQDNKAGSTTSAAEETKEAAAGEAASDGEVTTLTYWGWDTNWYEPMFAEFEKTHPNIKIEATTVAFSDYFTKIQQAIASGSELPTMVQQSCTLIENYKELGIFEDLTQDPYNVDPDKFFDFIKGRAMTDDGALIGIEQSVSPSAIAYKRDLAKKYFGTDDPAELAEIFKTTDDYIKYGKEVQEKSGGKDYLFHSGGAVAEWLYFADTTDLQSGNTVNFTEKMSPVMKLLCDMRDNKVVDTFENGTPQANATYSDENHLFYPCPNWAITYYIKANDPDGSGNWGLMMPATGGYSHGGCSVGITNTSTDAQKEAAWEFLNWAFFTKEGVDTAKKEVEYYVPTKEFYEDATYASGKDDFFGGQDVGGFLYGEIAQSIKLPKSSIYDQTVIDIRDLLAAAVMSDSGMTADQAIQKGLEECTNRITDSGIEIK</sequence>
<feature type="chain" id="PRO_5038952573" evidence="2">
    <location>
        <begin position="22"/>
        <end position="473"/>
    </location>
</feature>
<dbReference type="Pfam" id="PF01547">
    <property type="entry name" value="SBP_bac_1"/>
    <property type="match status" value="1"/>
</dbReference>
<dbReference type="RefSeq" id="WP_044297793.1">
    <property type="nucleotide sequence ID" value="NZ_CABMJZ010000123.1"/>
</dbReference>
<gene>
    <name evidence="3" type="ORF">DSM106044_04316</name>
</gene>
<name>A0A4U8Q3J3_9FIRM</name>
<evidence type="ECO:0000313" key="4">
    <source>
        <dbReference type="Proteomes" id="UP000306509"/>
    </source>
</evidence>
<keyword evidence="4" id="KW-1185">Reference proteome</keyword>
<comment type="caution">
    <text evidence="3">The sequence shown here is derived from an EMBL/GenBank/DDBJ whole genome shotgun (WGS) entry which is preliminary data.</text>
</comment>
<evidence type="ECO:0000256" key="1">
    <source>
        <dbReference type="SAM" id="MobiDB-lite"/>
    </source>
</evidence>